<feature type="transmembrane region" description="Helical" evidence="9">
    <location>
        <begin position="96"/>
        <end position="116"/>
    </location>
</feature>
<evidence type="ECO:0000313" key="12">
    <source>
        <dbReference type="Proteomes" id="UP000580474"/>
    </source>
</evidence>
<feature type="region of interest" description="Disordered" evidence="8">
    <location>
        <begin position="1"/>
        <end position="37"/>
    </location>
</feature>
<evidence type="ECO:0000256" key="5">
    <source>
        <dbReference type="ARBA" id="ARBA00022989"/>
    </source>
</evidence>
<evidence type="ECO:0000256" key="9">
    <source>
        <dbReference type="SAM" id="Phobius"/>
    </source>
</evidence>
<dbReference type="GO" id="GO:0005886">
    <property type="term" value="C:plasma membrane"/>
    <property type="evidence" value="ECO:0007669"/>
    <property type="project" value="UniProtKB-SubCell"/>
</dbReference>
<organism evidence="11 12">
    <name type="scientific">Saccharopolyspora gloriosae</name>
    <dbReference type="NCBI Taxonomy" id="455344"/>
    <lineage>
        <taxon>Bacteria</taxon>
        <taxon>Bacillati</taxon>
        <taxon>Actinomycetota</taxon>
        <taxon>Actinomycetes</taxon>
        <taxon>Pseudonocardiales</taxon>
        <taxon>Pseudonocardiaceae</taxon>
        <taxon>Saccharopolyspora</taxon>
    </lineage>
</organism>
<evidence type="ECO:0000256" key="6">
    <source>
        <dbReference type="ARBA" id="ARBA00023118"/>
    </source>
</evidence>
<comment type="subcellular location">
    <subcellularLocation>
        <location evidence="1">Cell membrane</location>
    </subcellularLocation>
</comment>
<dbReference type="RefSeq" id="WP_184477521.1">
    <property type="nucleotide sequence ID" value="NZ_JACHIV010000001.1"/>
</dbReference>
<reference evidence="11 12" key="1">
    <citation type="submission" date="2020-08" db="EMBL/GenBank/DDBJ databases">
        <title>Sequencing the genomes of 1000 actinobacteria strains.</title>
        <authorList>
            <person name="Klenk H.-P."/>
        </authorList>
    </citation>
    <scope>NUCLEOTIDE SEQUENCE [LARGE SCALE GENOMIC DNA]</scope>
    <source>
        <strain evidence="11 12">DSM 45582</strain>
    </source>
</reference>
<protein>
    <recommendedName>
        <fullName evidence="10">Pycsar effector protein domain-containing protein</fullName>
    </recommendedName>
</protein>
<name>A0A840NBP4_9PSEU</name>
<evidence type="ECO:0000256" key="1">
    <source>
        <dbReference type="ARBA" id="ARBA00004236"/>
    </source>
</evidence>
<evidence type="ECO:0000313" key="11">
    <source>
        <dbReference type="EMBL" id="MBB5067773.1"/>
    </source>
</evidence>
<dbReference type="Pfam" id="PF18967">
    <property type="entry name" value="PycTM"/>
    <property type="match status" value="1"/>
</dbReference>
<feature type="domain" description="Pycsar effector protein" evidence="10">
    <location>
        <begin position="47"/>
        <end position="199"/>
    </location>
</feature>
<feature type="transmembrane region" description="Helical" evidence="9">
    <location>
        <begin position="65"/>
        <end position="84"/>
    </location>
</feature>
<dbReference type="EMBL" id="JACHIV010000001">
    <property type="protein sequence ID" value="MBB5067773.1"/>
    <property type="molecule type" value="Genomic_DNA"/>
</dbReference>
<evidence type="ECO:0000256" key="3">
    <source>
        <dbReference type="ARBA" id="ARBA00022692"/>
    </source>
</evidence>
<dbReference type="AlphaFoldDB" id="A0A840NBP4"/>
<keyword evidence="12" id="KW-1185">Reference proteome</keyword>
<proteinExistence type="predicted"/>
<comment type="caution">
    <text evidence="11">The sequence shown here is derived from an EMBL/GenBank/DDBJ whole genome shotgun (WGS) entry which is preliminary data.</text>
</comment>
<accession>A0A840NBP4</accession>
<keyword evidence="2" id="KW-1003">Cell membrane</keyword>
<dbReference type="GO" id="GO:0000166">
    <property type="term" value="F:nucleotide binding"/>
    <property type="evidence" value="ECO:0007669"/>
    <property type="project" value="UniProtKB-KW"/>
</dbReference>
<evidence type="ECO:0000256" key="2">
    <source>
        <dbReference type="ARBA" id="ARBA00022475"/>
    </source>
</evidence>
<keyword evidence="6" id="KW-0051">Antiviral defense</keyword>
<feature type="transmembrane region" description="Helical" evidence="9">
    <location>
        <begin position="183"/>
        <end position="204"/>
    </location>
</feature>
<evidence type="ECO:0000259" key="10">
    <source>
        <dbReference type="Pfam" id="PF18967"/>
    </source>
</evidence>
<sequence length="206" mass="21549">MPREQLATIDRTTPDHATPTRVGLRQDGPDAPEPGGHLTAEQELEVALRTAGDFRSSIAGADTKAGLLISALGICIGGASKAISAPPALSDAASKFTSLALLAVSLCAALGALLYLTSALTPRTRVPSGRPNLFAFPTFQRHSAAQLHTATTVELCAQAWQQAETLAGIAGTKYRRLRNALRCFCTALLAFLLWTGLLLFLPAAGS</sequence>
<keyword evidence="4" id="KW-0547">Nucleotide-binding</keyword>
<keyword evidence="7 9" id="KW-0472">Membrane</keyword>
<evidence type="ECO:0000256" key="4">
    <source>
        <dbReference type="ARBA" id="ARBA00022741"/>
    </source>
</evidence>
<dbReference type="GO" id="GO:0051607">
    <property type="term" value="P:defense response to virus"/>
    <property type="evidence" value="ECO:0007669"/>
    <property type="project" value="UniProtKB-KW"/>
</dbReference>
<gene>
    <name evidence="11" type="ORF">BJ969_000861</name>
</gene>
<keyword evidence="3 9" id="KW-0812">Transmembrane</keyword>
<evidence type="ECO:0000256" key="8">
    <source>
        <dbReference type="SAM" id="MobiDB-lite"/>
    </source>
</evidence>
<keyword evidence="5 9" id="KW-1133">Transmembrane helix</keyword>
<evidence type="ECO:0000256" key="7">
    <source>
        <dbReference type="ARBA" id="ARBA00023136"/>
    </source>
</evidence>
<dbReference type="InterPro" id="IPR043760">
    <property type="entry name" value="PycTM_dom"/>
</dbReference>
<dbReference type="Proteomes" id="UP000580474">
    <property type="component" value="Unassembled WGS sequence"/>
</dbReference>